<dbReference type="Gene3D" id="3.90.1200.10">
    <property type="match status" value="1"/>
</dbReference>
<dbReference type="Pfam" id="PF01636">
    <property type="entry name" value="APH"/>
    <property type="match status" value="1"/>
</dbReference>
<organism evidence="2 3">
    <name type="scientific">Marasmiellus scandens</name>
    <dbReference type="NCBI Taxonomy" id="2682957"/>
    <lineage>
        <taxon>Eukaryota</taxon>
        <taxon>Fungi</taxon>
        <taxon>Dikarya</taxon>
        <taxon>Basidiomycota</taxon>
        <taxon>Agaricomycotina</taxon>
        <taxon>Agaricomycetes</taxon>
        <taxon>Agaricomycetidae</taxon>
        <taxon>Agaricales</taxon>
        <taxon>Marasmiineae</taxon>
        <taxon>Omphalotaceae</taxon>
        <taxon>Marasmiellus</taxon>
    </lineage>
</organism>
<dbReference type="InterPro" id="IPR051678">
    <property type="entry name" value="AGP_Transferase"/>
</dbReference>
<dbReference type="CDD" id="cd05120">
    <property type="entry name" value="APH_ChoK_like"/>
    <property type="match status" value="1"/>
</dbReference>
<reference evidence="2 3" key="1">
    <citation type="submission" date="2024-01" db="EMBL/GenBank/DDBJ databases">
        <title>A draft genome for the cacao thread blight pathogen Marasmiellus scandens.</title>
        <authorList>
            <person name="Baruah I.K."/>
            <person name="Leung J."/>
            <person name="Bukari Y."/>
            <person name="Amoako-Attah I."/>
            <person name="Meinhardt L.W."/>
            <person name="Bailey B.A."/>
            <person name="Cohen S.P."/>
        </authorList>
    </citation>
    <scope>NUCLEOTIDE SEQUENCE [LARGE SCALE GENOMIC DNA]</scope>
    <source>
        <strain evidence="2 3">GH-19</strain>
    </source>
</reference>
<evidence type="ECO:0000259" key="1">
    <source>
        <dbReference type="Pfam" id="PF01636"/>
    </source>
</evidence>
<dbReference type="SUPFAM" id="SSF56112">
    <property type="entry name" value="Protein kinase-like (PK-like)"/>
    <property type="match status" value="1"/>
</dbReference>
<gene>
    <name evidence="2" type="ORF">VKT23_001100</name>
</gene>
<dbReference type="PANTHER" id="PTHR21310:SF58">
    <property type="entry name" value="AMINOGLYCOSIDE PHOSPHOTRANSFERASE DOMAIN-CONTAINING PROTEIN"/>
    <property type="match status" value="1"/>
</dbReference>
<comment type="caution">
    <text evidence="2">The sequence shown here is derived from an EMBL/GenBank/DDBJ whole genome shotgun (WGS) entry which is preliminary data.</text>
</comment>
<evidence type="ECO:0000313" key="3">
    <source>
        <dbReference type="Proteomes" id="UP001498398"/>
    </source>
</evidence>
<feature type="domain" description="Aminoglycoside phosphotransferase" evidence="1">
    <location>
        <begin position="38"/>
        <end position="240"/>
    </location>
</feature>
<name>A0ABR1KC01_9AGAR</name>
<keyword evidence="3" id="KW-1185">Reference proteome</keyword>
<dbReference type="PANTHER" id="PTHR21310">
    <property type="entry name" value="AMINOGLYCOSIDE PHOSPHOTRANSFERASE-RELATED-RELATED"/>
    <property type="match status" value="1"/>
</dbReference>
<dbReference type="InterPro" id="IPR011009">
    <property type="entry name" value="Kinase-like_dom_sf"/>
</dbReference>
<accession>A0ABR1KC01</accession>
<dbReference type="EMBL" id="JBANRG010000001">
    <property type="protein sequence ID" value="KAK7472996.1"/>
    <property type="molecule type" value="Genomic_DNA"/>
</dbReference>
<sequence>MSNITTGINHDLWLPQSYQDLNNLPPENIVYQPAFGGSKVVRTAPGVLVKYRGDLAEEVLCLLFLQDKISVRIPRVLHHPGDPHISNLWDPLAEPMPRVWYICMDEVPGVPLQKVIHTLSPQQLEHIASQLKAILAEMHSINAPHLGSVSGGPFRNQYFYLRSIQPKYAWATVSEFIDHFRQLLMTFGTVEYTEQLLADFPQDVAIRFTHGDLMPQNILVDGSTITGIIDWSTAGFYPEFWEYCRMHEEASSCPGWNHILSIIYPMPRREKEIAAFHRLRGALEYNL</sequence>
<dbReference type="Proteomes" id="UP001498398">
    <property type="component" value="Unassembled WGS sequence"/>
</dbReference>
<dbReference type="InterPro" id="IPR002575">
    <property type="entry name" value="Aminoglycoside_PTrfase"/>
</dbReference>
<evidence type="ECO:0000313" key="2">
    <source>
        <dbReference type="EMBL" id="KAK7472996.1"/>
    </source>
</evidence>
<protein>
    <recommendedName>
        <fullName evidence="1">Aminoglycoside phosphotransferase domain-containing protein</fullName>
    </recommendedName>
</protein>
<proteinExistence type="predicted"/>